<dbReference type="Gene3D" id="3.60.40.10">
    <property type="entry name" value="PPM-type phosphatase domain"/>
    <property type="match status" value="1"/>
</dbReference>
<dbReference type="AlphaFoldDB" id="A0A699KED5"/>
<proteinExistence type="predicted"/>
<protein>
    <submittedName>
        <fullName evidence="1">Probable protein phosphatase 2C 34</fullName>
    </submittedName>
</protein>
<name>A0A699KED5_TANCI</name>
<sequence>VWDVVSNEKAVEIVSSAAERDDAAKRLVDYAAGQWKRQRPG</sequence>
<feature type="non-terminal residue" evidence="1">
    <location>
        <position position="1"/>
    </location>
</feature>
<comment type="caution">
    <text evidence="1">The sequence shown here is derived from an EMBL/GenBank/DDBJ whole genome shotgun (WGS) entry which is preliminary data.</text>
</comment>
<dbReference type="SUPFAM" id="SSF81606">
    <property type="entry name" value="PP2C-like"/>
    <property type="match status" value="1"/>
</dbReference>
<dbReference type="InterPro" id="IPR036457">
    <property type="entry name" value="PPM-type-like_dom_sf"/>
</dbReference>
<organism evidence="1">
    <name type="scientific">Tanacetum cinerariifolium</name>
    <name type="common">Dalmatian daisy</name>
    <name type="synonym">Chrysanthemum cinerariifolium</name>
    <dbReference type="NCBI Taxonomy" id="118510"/>
    <lineage>
        <taxon>Eukaryota</taxon>
        <taxon>Viridiplantae</taxon>
        <taxon>Streptophyta</taxon>
        <taxon>Embryophyta</taxon>
        <taxon>Tracheophyta</taxon>
        <taxon>Spermatophyta</taxon>
        <taxon>Magnoliopsida</taxon>
        <taxon>eudicotyledons</taxon>
        <taxon>Gunneridae</taxon>
        <taxon>Pentapetalae</taxon>
        <taxon>asterids</taxon>
        <taxon>campanulids</taxon>
        <taxon>Asterales</taxon>
        <taxon>Asteraceae</taxon>
        <taxon>Asteroideae</taxon>
        <taxon>Anthemideae</taxon>
        <taxon>Anthemidinae</taxon>
        <taxon>Tanacetum</taxon>
    </lineage>
</organism>
<evidence type="ECO:0000313" key="1">
    <source>
        <dbReference type="EMBL" id="GFA83847.1"/>
    </source>
</evidence>
<gene>
    <name evidence="1" type="ORF">Tci_655819</name>
</gene>
<reference evidence="1" key="1">
    <citation type="journal article" date="2019" name="Sci. Rep.">
        <title>Draft genome of Tanacetum cinerariifolium, the natural source of mosquito coil.</title>
        <authorList>
            <person name="Yamashiro T."/>
            <person name="Shiraishi A."/>
            <person name="Satake H."/>
            <person name="Nakayama K."/>
        </authorList>
    </citation>
    <scope>NUCLEOTIDE SEQUENCE</scope>
</reference>
<accession>A0A699KED5</accession>
<dbReference type="EMBL" id="BKCJ010497789">
    <property type="protein sequence ID" value="GFA83847.1"/>
    <property type="molecule type" value="Genomic_DNA"/>
</dbReference>
<feature type="non-terminal residue" evidence="1">
    <location>
        <position position="41"/>
    </location>
</feature>